<dbReference type="InterPro" id="IPR013785">
    <property type="entry name" value="Aldolase_TIM"/>
</dbReference>
<comment type="subcellular location">
    <subcellularLocation>
        <location evidence="3">Cytoplasm</location>
    </subcellularLocation>
</comment>
<dbReference type="GO" id="GO:0006096">
    <property type="term" value="P:glycolytic process"/>
    <property type="evidence" value="ECO:0007669"/>
    <property type="project" value="UniProtKB-UniRule"/>
</dbReference>
<dbReference type="GO" id="GO:0005829">
    <property type="term" value="C:cytosol"/>
    <property type="evidence" value="ECO:0007669"/>
    <property type="project" value="TreeGrafter"/>
</dbReference>
<comment type="subunit">
    <text evidence="3">Homodimer.</text>
</comment>
<comment type="caution">
    <text evidence="4">The sequence shown here is derived from an EMBL/GenBank/DDBJ whole genome shotgun (WGS) entry which is preliminary data.</text>
</comment>
<evidence type="ECO:0000313" key="5">
    <source>
        <dbReference type="Proteomes" id="UP000228700"/>
    </source>
</evidence>
<gene>
    <name evidence="4" type="primary">tpiA</name>
    <name evidence="4" type="ORF">COV01_00420</name>
</gene>
<evidence type="ECO:0000313" key="4">
    <source>
        <dbReference type="EMBL" id="PJE74488.1"/>
    </source>
</evidence>
<evidence type="ECO:0000256" key="3">
    <source>
        <dbReference type="RuleBase" id="RU363013"/>
    </source>
</evidence>
<dbReference type="Proteomes" id="UP000228700">
    <property type="component" value="Unassembled WGS sequence"/>
</dbReference>
<dbReference type="PROSITE" id="PS51440">
    <property type="entry name" value="TIM_2"/>
    <property type="match status" value="1"/>
</dbReference>
<dbReference type="NCBIfam" id="TIGR00419">
    <property type="entry name" value="tim"/>
    <property type="match status" value="1"/>
</dbReference>
<dbReference type="EMBL" id="PFEQ01000001">
    <property type="protein sequence ID" value="PJE74488.1"/>
    <property type="molecule type" value="Genomic_DNA"/>
</dbReference>
<reference evidence="5" key="1">
    <citation type="submission" date="2017-09" db="EMBL/GenBank/DDBJ databases">
        <title>Depth-based differentiation of microbial function through sediment-hosted aquifers and enrichment of novel symbionts in the deep terrestrial subsurface.</title>
        <authorList>
            <person name="Probst A.J."/>
            <person name="Ladd B."/>
            <person name="Jarett J.K."/>
            <person name="Geller-Mcgrath D.E."/>
            <person name="Sieber C.M.K."/>
            <person name="Emerson J.B."/>
            <person name="Anantharaman K."/>
            <person name="Thomas B.C."/>
            <person name="Malmstrom R."/>
            <person name="Stieglmeier M."/>
            <person name="Klingl A."/>
            <person name="Woyke T."/>
            <person name="Ryan C.M."/>
            <person name="Banfield J.F."/>
        </authorList>
    </citation>
    <scope>NUCLEOTIDE SEQUENCE [LARGE SCALE GENOMIC DNA]</scope>
</reference>
<organism evidence="4 5">
    <name type="scientific">Candidatus Taylorbacteria bacterium CG10_big_fil_rev_8_21_14_0_10_41_48</name>
    <dbReference type="NCBI Taxonomy" id="1975024"/>
    <lineage>
        <taxon>Bacteria</taxon>
        <taxon>Candidatus Tayloriibacteriota</taxon>
    </lineage>
</organism>
<keyword evidence="3" id="KW-0963">Cytoplasm</keyword>
<dbReference type="GO" id="GO:0046166">
    <property type="term" value="P:glyceraldehyde-3-phosphate biosynthetic process"/>
    <property type="evidence" value="ECO:0007669"/>
    <property type="project" value="TreeGrafter"/>
</dbReference>
<dbReference type="Gene3D" id="3.20.20.70">
    <property type="entry name" value="Aldolase class I"/>
    <property type="match status" value="1"/>
</dbReference>
<comment type="pathway">
    <text evidence="3">Carbohydrate degradation; glycolysis; D-glyceraldehyde 3-phosphate from glycerone phosphate: step 1/1.</text>
</comment>
<dbReference type="UniPathway" id="UPA00138"/>
<keyword evidence="3" id="KW-0312">Gluconeogenesis</keyword>
<dbReference type="GO" id="GO:0006094">
    <property type="term" value="P:gluconeogenesis"/>
    <property type="evidence" value="ECO:0007669"/>
    <property type="project" value="UniProtKB-UniPathway"/>
</dbReference>
<evidence type="ECO:0000256" key="1">
    <source>
        <dbReference type="ARBA" id="ARBA00007422"/>
    </source>
</evidence>
<dbReference type="AlphaFoldDB" id="A0A2M8LD18"/>
<name>A0A2M8LD18_9BACT</name>
<comment type="similarity">
    <text evidence="1 3">Belongs to the triosephosphate isomerase family.</text>
</comment>
<dbReference type="InterPro" id="IPR035990">
    <property type="entry name" value="TIM_sf"/>
</dbReference>
<dbReference type="CDD" id="cd00311">
    <property type="entry name" value="TIM"/>
    <property type="match status" value="1"/>
</dbReference>
<proteinExistence type="inferred from homology"/>
<dbReference type="EC" id="5.3.1.1" evidence="3"/>
<dbReference type="SUPFAM" id="SSF51351">
    <property type="entry name" value="Triosephosphate isomerase (TIM)"/>
    <property type="match status" value="1"/>
</dbReference>
<protein>
    <recommendedName>
        <fullName evidence="3">Triosephosphate isomerase</fullName>
        <ecNumber evidence="3">5.3.1.1</ecNumber>
    </recommendedName>
</protein>
<evidence type="ECO:0000256" key="2">
    <source>
        <dbReference type="ARBA" id="ARBA00023235"/>
    </source>
</evidence>
<comment type="catalytic activity">
    <reaction evidence="3">
        <text>D-glyceraldehyde 3-phosphate = dihydroxyacetone phosphate</text>
        <dbReference type="Rhea" id="RHEA:18585"/>
        <dbReference type="ChEBI" id="CHEBI:57642"/>
        <dbReference type="ChEBI" id="CHEBI:59776"/>
        <dbReference type="EC" id="5.3.1.1"/>
    </reaction>
</comment>
<dbReference type="InterPro" id="IPR000652">
    <property type="entry name" value="Triosephosphate_isomerase"/>
</dbReference>
<dbReference type="GO" id="GO:0004807">
    <property type="term" value="F:triose-phosphate isomerase activity"/>
    <property type="evidence" value="ECO:0007669"/>
    <property type="project" value="UniProtKB-UniRule"/>
</dbReference>
<accession>A0A2M8LD18</accession>
<dbReference type="UniPathway" id="UPA00109">
    <property type="reaction ID" value="UER00189"/>
</dbReference>
<sequence length="256" mass="27896">MSRLGKFYIVGNWKMNPDKVSEAKSLFSVSEKVAKKVRKVSVIVCPPAVFIESLSSGKKRKVSFGIQDIHTASGGSHTGGVSATQAKSVGVSYVIIGHSERRAEGDTNEIVAQKIMSALDSGLKVILCIGEKSRDEHGIFLSDLREQIISAIKTVPKKYISDILVAYEPSWAIGKKYDEAPSPQDIHEMIIFIKKTVSEITTRENAMSLSVLYGGSVDFDNAQAILKDGEVSGLLIGRQSLDSENFKNIILYANSL</sequence>
<dbReference type="PANTHER" id="PTHR21139:SF42">
    <property type="entry name" value="TRIOSEPHOSPHATE ISOMERASE"/>
    <property type="match status" value="1"/>
</dbReference>
<keyword evidence="3" id="KW-0324">Glycolysis</keyword>
<dbReference type="GO" id="GO:0019563">
    <property type="term" value="P:glycerol catabolic process"/>
    <property type="evidence" value="ECO:0007669"/>
    <property type="project" value="TreeGrafter"/>
</dbReference>
<keyword evidence="2 3" id="KW-0413">Isomerase</keyword>
<dbReference type="PANTHER" id="PTHR21139">
    <property type="entry name" value="TRIOSEPHOSPHATE ISOMERASE"/>
    <property type="match status" value="1"/>
</dbReference>
<dbReference type="Pfam" id="PF00121">
    <property type="entry name" value="TIM"/>
    <property type="match status" value="1"/>
</dbReference>
<comment type="pathway">
    <text evidence="3">Carbohydrate biosynthesis; gluconeogenesis.</text>
</comment>